<evidence type="ECO:0000256" key="1">
    <source>
        <dbReference type="SAM" id="MobiDB-lite"/>
    </source>
</evidence>
<evidence type="ECO:0000256" key="2">
    <source>
        <dbReference type="SAM" id="Phobius"/>
    </source>
</evidence>
<keyword evidence="2" id="KW-0472">Membrane</keyword>
<dbReference type="AlphaFoldDB" id="A0AAV4AM45"/>
<proteinExistence type="predicted"/>
<feature type="compositionally biased region" description="Polar residues" evidence="1">
    <location>
        <begin position="299"/>
        <end position="329"/>
    </location>
</feature>
<feature type="transmembrane region" description="Helical" evidence="2">
    <location>
        <begin position="455"/>
        <end position="480"/>
    </location>
</feature>
<keyword evidence="4" id="KW-1185">Reference proteome</keyword>
<keyword evidence="2" id="KW-0812">Transmembrane</keyword>
<feature type="compositionally biased region" description="Low complexity" evidence="1">
    <location>
        <begin position="266"/>
        <end position="298"/>
    </location>
</feature>
<keyword evidence="2" id="KW-1133">Transmembrane helix</keyword>
<dbReference type="EMBL" id="BLXT01003924">
    <property type="protein sequence ID" value="GFO07863.1"/>
    <property type="molecule type" value="Genomic_DNA"/>
</dbReference>
<comment type="caution">
    <text evidence="3">The sequence shown here is derived from an EMBL/GenBank/DDBJ whole genome shotgun (WGS) entry which is preliminary data.</text>
</comment>
<gene>
    <name evidence="3" type="ORF">PoB_003436800</name>
</gene>
<feature type="compositionally biased region" description="Low complexity" evidence="1">
    <location>
        <begin position="222"/>
        <end position="251"/>
    </location>
</feature>
<feature type="compositionally biased region" description="Low complexity" evidence="1">
    <location>
        <begin position="379"/>
        <end position="442"/>
    </location>
</feature>
<feature type="compositionally biased region" description="Low complexity" evidence="1">
    <location>
        <begin position="330"/>
        <end position="350"/>
    </location>
</feature>
<name>A0AAV4AM45_9GAST</name>
<organism evidence="3 4">
    <name type="scientific">Plakobranchus ocellatus</name>
    <dbReference type="NCBI Taxonomy" id="259542"/>
    <lineage>
        <taxon>Eukaryota</taxon>
        <taxon>Metazoa</taxon>
        <taxon>Spiralia</taxon>
        <taxon>Lophotrochozoa</taxon>
        <taxon>Mollusca</taxon>
        <taxon>Gastropoda</taxon>
        <taxon>Heterobranchia</taxon>
        <taxon>Euthyneura</taxon>
        <taxon>Panpulmonata</taxon>
        <taxon>Sacoglossa</taxon>
        <taxon>Placobranchoidea</taxon>
        <taxon>Plakobranchidae</taxon>
        <taxon>Plakobranchus</taxon>
    </lineage>
</organism>
<feature type="region of interest" description="Disordered" evidence="1">
    <location>
        <begin position="648"/>
        <end position="677"/>
    </location>
</feature>
<protein>
    <submittedName>
        <fullName evidence="3">Uncharacterized protein</fullName>
    </submittedName>
</protein>
<reference evidence="3 4" key="1">
    <citation type="journal article" date="2021" name="Elife">
        <title>Chloroplast acquisition without the gene transfer in kleptoplastic sea slugs, Plakobranchus ocellatus.</title>
        <authorList>
            <person name="Maeda T."/>
            <person name="Takahashi S."/>
            <person name="Yoshida T."/>
            <person name="Shimamura S."/>
            <person name="Takaki Y."/>
            <person name="Nagai Y."/>
            <person name="Toyoda A."/>
            <person name="Suzuki Y."/>
            <person name="Arimoto A."/>
            <person name="Ishii H."/>
            <person name="Satoh N."/>
            <person name="Nishiyama T."/>
            <person name="Hasebe M."/>
            <person name="Maruyama T."/>
            <person name="Minagawa J."/>
            <person name="Obokata J."/>
            <person name="Shigenobu S."/>
        </authorList>
    </citation>
    <scope>NUCLEOTIDE SEQUENCE [LARGE SCALE GENOMIC DNA]</scope>
</reference>
<feature type="compositionally biased region" description="Low complexity" evidence="1">
    <location>
        <begin position="360"/>
        <end position="371"/>
    </location>
</feature>
<evidence type="ECO:0000313" key="4">
    <source>
        <dbReference type="Proteomes" id="UP000735302"/>
    </source>
</evidence>
<sequence>MNMSSCIVHHQMRCVVITLPKRDGANEVEDKCYNKEVRRANLNMTRCNWFHPGVFLPVVIAVSLSMVRTSDGQNDTVLKFNGAYSIAFSTENLRRLLECMCKAKTYKCDHYYDLKTTNNKNYYVPKEEVKSEDKMLASEEDQNTFRCHPGVFTPIDAFVSCVRSSNSSVDCENEQLCETYFVNLDYEGCDSKCINIWWVAREVEITNVAEYPAFVAGSCEPSGSSSSAGNNDGNNGTANNDGNNGTANNDGKNVTANNDGGKNGTVNNDGKNDAANNDVNNGTVNNDGGKNGTVNNDGQNGTANNDGNNEGKNGTANNDGNNEGNYGTANNDGKNGTENNDGNNEGNYGTANNDGKNSTENNDGNNEGKNGTVNNDGKNSTANNDGNNESNNGTANNDGKNGTENNDGNNGTVNDDGGKNGTVNNNVNNDTANNDGNNGTDNNDGKSDDTDTTGLMVAAALGWLFFALLAGSVLAFLYCWKCRKTFVIHRKNQREQKKTKFVVSQNRSLPNTYGEDELTNQHSIGNVNKINGHGNGYTDYNDANDVYTVIDDEQTPGVKKGIAKTNNVKPGNKKVLPHSPYFTLEPDKIEGNSQTANKDTRNLLSTITGGDISQNKLSTETADAYSRLQTGRSAADPQMTKSAMLTYNRPSDTLSANDEGGIDPERPGHAGDAVNRSVDPYNLASAVYDERDESASCPQRTTGAIEG</sequence>
<feature type="region of interest" description="Disordered" evidence="1">
    <location>
        <begin position="219"/>
        <end position="448"/>
    </location>
</feature>
<accession>A0AAV4AM45</accession>
<dbReference type="Proteomes" id="UP000735302">
    <property type="component" value="Unassembled WGS sequence"/>
</dbReference>
<evidence type="ECO:0000313" key="3">
    <source>
        <dbReference type="EMBL" id="GFO07863.1"/>
    </source>
</evidence>